<dbReference type="InterPro" id="IPR011006">
    <property type="entry name" value="CheY-like_superfamily"/>
</dbReference>
<dbReference type="EMBL" id="JADOEF010000001">
    <property type="protein sequence ID" value="MBF7808422.1"/>
    <property type="molecule type" value="Genomic_DNA"/>
</dbReference>
<dbReference type="PANTHER" id="PTHR43228">
    <property type="entry name" value="TWO-COMPONENT RESPONSE REGULATOR"/>
    <property type="match status" value="1"/>
</dbReference>
<feature type="modified residue" description="4-aspartylphosphate" evidence="3">
    <location>
        <position position="53"/>
    </location>
</feature>
<organism evidence="5 7">
    <name type="scientific">Clostridium beijerinckii</name>
    <name type="common">Clostridium MP</name>
    <dbReference type="NCBI Taxonomy" id="1520"/>
    <lineage>
        <taxon>Bacteria</taxon>
        <taxon>Bacillati</taxon>
        <taxon>Bacillota</taxon>
        <taxon>Clostridia</taxon>
        <taxon>Eubacteriales</taxon>
        <taxon>Clostridiaceae</taxon>
        <taxon>Clostridium</taxon>
    </lineage>
</organism>
<evidence type="ECO:0000256" key="1">
    <source>
        <dbReference type="ARBA" id="ARBA00018672"/>
    </source>
</evidence>
<protein>
    <recommendedName>
        <fullName evidence="1">Stage 0 sporulation protein A homolog</fullName>
    </recommendedName>
</protein>
<dbReference type="InterPro" id="IPR052048">
    <property type="entry name" value="ST_Response_Regulator"/>
</dbReference>
<accession>A0A0B5QY25</accession>
<evidence type="ECO:0000313" key="7">
    <source>
        <dbReference type="Proteomes" id="UP000031866"/>
    </source>
</evidence>
<dbReference type="RefSeq" id="WP_012060976.1">
    <property type="nucleotide sequence ID" value="NZ_CP010086.2"/>
</dbReference>
<dbReference type="Pfam" id="PF00072">
    <property type="entry name" value="Response_reg"/>
    <property type="match status" value="1"/>
</dbReference>
<keyword evidence="3" id="KW-0597">Phosphoprotein</keyword>
<feature type="domain" description="Response regulatory" evidence="4">
    <location>
        <begin position="3"/>
        <end position="118"/>
    </location>
</feature>
<dbReference type="GO" id="GO:0000160">
    <property type="term" value="P:phosphorelay signal transduction system"/>
    <property type="evidence" value="ECO:0007669"/>
    <property type="project" value="InterPro"/>
</dbReference>
<dbReference type="InterPro" id="IPR001789">
    <property type="entry name" value="Sig_transdc_resp-reg_receiver"/>
</dbReference>
<dbReference type="Proteomes" id="UP000631418">
    <property type="component" value="Unassembled WGS sequence"/>
</dbReference>
<evidence type="ECO:0000259" key="4">
    <source>
        <dbReference type="PROSITE" id="PS50110"/>
    </source>
</evidence>
<dbReference type="EMBL" id="CP010086">
    <property type="protein sequence ID" value="AJH01894.1"/>
    <property type="molecule type" value="Genomic_DNA"/>
</dbReference>
<dbReference type="AlphaFoldDB" id="A0A0B5QY25"/>
<evidence type="ECO:0000313" key="6">
    <source>
        <dbReference type="EMBL" id="MBF7808422.1"/>
    </source>
</evidence>
<sequence>MKRVLVVDDAEFMRLALKSILQNCGFEIIGEADTGIKAVKLYNLLKPDIVTMDLTMPELGGIEAIKIIKSIDENAKIIVISSLSHEIQVKEAMLAGAISFIVKPFREDIVSKQLLNIERNIRK</sequence>
<gene>
    <name evidence="6" type="ORF">IS491_07130</name>
    <name evidence="5" type="ORF">LF65_05373</name>
</gene>
<comment type="function">
    <text evidence="2">May play the central regulatory role in sporulation. It may be an element of the effector pathway responsible for the activation of sporulation genes in response to nutritional stress. Spo0A may act in concert with spo0H (a sigma factor) to control the expression of some genes that are critical to the sporulation process.</text>
</comment>
<dbReference type="SMART" id="SM00448">
    <property type="entry name" value="REC"/>
    <property type="match status" value="1"/>
</dbReference>
<proteinExistence type="predicted"/>
<dbReference type="PROSITE" id="PS50110">
    <property type="entry name" value="RESPONSE_REGULATORY"/>
    <property type="match status" value="1"/>
</dbReference>
<name>A0A0B5QY25_CLOBE</name>
<reference evidence="6" key="3">
    <citation type="submission" date="2020-11" db="EMBL/GenBank/DDBJ databases">
        <authorList>
            <person name="Thieme N."/>
            <person name="Liebl W."/>
            <person name="Zverlov V."/>
        </authorList>
    </citation>
    <scope>NUCLEOTIDE SEQUENCE</scope>
    <source>
        <strain evidence="6">NT08</strain>
    </source>
</reference>
<dbReference type="PANTHER" id="PTHR43228:SF1">
    <property type="entry name" value="TWO-COMPONENT RESPONSE REGULATOR ARR22"/>
    <property type="match status" value="1"/>
</dbReference>
<evidence type="ECO:0000313" key="5">
    <source>
        <dbReference type="EMBL" id="AJH01894.1"/>
    </source>
</evidence>
<reference evidence="5" key="2">
    <citation type="submission" date="2016-02" db="EMBL/GenBank/DDBJ databases">
        <title>Genome sequence of Clostridium beijerinckii strain 59B.</title>
        <authorList>
            <person name="Little G.T."/>
            <person name="Minton N.P."/>
        </authorList>
    </citation>
    <scope>NUCLEOTIDE SEQUENCE</scope>
    <source>
        <strain evidence="5">NCIMB 14988</strain>
    </source>
</reference>
<dbReference type="SUPFAM" id="SSF52172">
    <property type="entry name" value="CheY-like"/>
    <property type="match status" value="1"/>
</dbReference>
<evidence type="ECO:0000256" key="2">
    <source>
        <dbReference type="ARBA" id="ARBA00024867"/>
    </source>
</evidence>
<dbReference type="OMA" id="ICDDSAT"/>
<dbReference type="KEGG" id="cbei:LF65_05373"/>
<reference evidence="7" key="1">
    <citation type="submission" date="2014-12" db="EMBL/GenBank/DDBJ databases">
        <title>Genome sequence of Clostridium beijerinckii strain 59B.</title>
        <authorList>
            <person name="Little G.T."/>
            <person name="Minton N.P."/>
        </authorList>
    </citation>
    <scope>NUCLEOTIDE SEQUENCE [LARGE SCALE GENOMIC DNA]</scope>
    <source>
        <strain evidence="7">59B</strain>
    </source>
</reference>
<dbReference type="STRING" id="1520.LF65_05373"/>
<dbReference type="Proteomes" id="UP000031866">
    <property type="component" value="Chromosome"/>
</dbReference>
<dbReference type="OrthoDB" id="9790669at2"/>
<dbReference type="Gene3D" id="3.40.50.2300">
    <property type="match status" value="1"/>
</dbReference>
<evidence type="ECO:0000256" key="3">
    <source>
        <dbReference type="PROSITE-ProRule" id="PRU00169"/>
    </source>
</evidence>